<feature type="region of interest" description="Disordered" evidence="1">
    <location>
        <begin position="1"/>
        <end position="22"/>
    </location>
</feature>
<proteinExistence type="predicted"/>
<comment type="caution">
    <text evidence="2">The sequence shown here is derived from an EMBL/GenBank/DDBJ whole genome shotgun (WGS) entry which is preliminary data.</text>
</comment>
<accession>A0ABD0NTL8</accession>
<reference evidence="2 3" key="1">
    <citation type="submission" date="2024-05" db="EMBL/GenBank/DDBJ databases">
        <title>Genome sequencing and assembly of Indian major carp, Cirrhinus mrigala (Hamilton, 1822).</title>
        <authorList>
            <person name="Mohindra V."/>
            <person name="Chowdhury L.M."/>
            <person name="Lal K."/>
            <person name="Jena J.K."/>
        </authorList>
    </citation>
    <scope>NUCLEOTIDE SEQUENCE [LARGE SCALE GENOMIC DNA]</scope>
    <source>
        <strain evidence="2">CM1030</strain>
        <tissue evidence="2">Blood</tissue>
    </source>
</reference>
<dbReference type="EMBL" id="JAMKFB020000020">
    <property type="protein sequence ID" value="KAL0165254.1"/>
    <property type="molecule type" value="Genomic_DNA"/>
</dbReference>
<sequence>GLDSDIEVTEPPESLEMHEEQNESEVILNPELNMNEDLSHTKDAGLEEDGGHFNRNKDAQIGFEDAEEIQKGPHAILENPVDIGFHFEVDPSS</sequence>
<dbReference type="Proteomes" id="UP001529510">
    <property type="component" value="Unassembled WGS sequence"/>
</dbReference>
<feature type="compositionally biased region" description="Acidic residues" evidence="1">
    <location>
        <begin position="1"/>
        <end position="10"/>
    </location>
</feature>
<evidence type="ECO:0000256" key="1">
    <source>
        <dbReference type="SAM" id="MobiDB-lite"/>
    </source>
</evidence>
<protein>
    <submittedName>
        <fullName evidence="2">Uncharacterized protein</fullName>
    </submittedName>
</protein>
<gene>
    <name evidence="2" type="ORF">M9458_041007</name>
</gene>
<evidence type="ECO:0000313" key="2">
    <source>
        <dbReference type="EMBL" id="KAL0165254.1"/>
    </source>
</evidence>
<evidence type="ECO:0000313" key="3">
    <source>
        <dbReference type="Proteomes" id="UP001529510"/>
    </source>
</evidence>
<feature type="non-terminal residue" evidence="2">
    <location>
        <position position="93"/>
    </location>
</feature>
<name>A0ABD0NTL8_CIRMR</name>
<feature type="non-terminal residue" evidence="2">
    <location>
        <position position="1"/>
    </location>
</feature>
<organism evidence="2 3">
    <name type="scientific">Cirrhinus mrigala</name>
    <name type="common">Mrigala</name>
    <dbReference type="NCBI Taxonomy" id="683832"/>
    <lineage>
        <taxon>Eukaryota</taxon>
        <taxon>Metazoa</taxon>
        <taxon>Chordata</taxon>
        <taxon>Craniata</taxon>
        <taxon>Vertebrata</taxon>
        <taxon>Euteleostomi</taxon>
        <taxon>Actinopterygii</taxon>
        <taxon>Neopterygii</taxon>
        <taxon>Teleostei</taxon>
        <taxon>Ostariophysi</taxon>
        <taxon>Cypriniformes</taxon>
        <taxon>Cyprinidae</taxon>
        <taxon>Labeoninae</taxon>
        <taxon>Labeonini</taxon>
        <taxon>Cirrhinus</taxon>
    </lineage>
</organism>
<dbReference type="AlphaFoldDB" id="A0ABD0NTL8"/>
<keyword evidence="3" id="KW-1185">Reference proteome</keyword>